<sequence>MLAGLIFGIATCALWGLTFVAPRAVEPFTPADLAVARYGLFGLAAVLALAHPRLRRALAAIVPAQKALGFFLGAAGYLGYFLAVAFAVKAGGAVIPPLITGLMPVILPLIAERRQRTLGFARLALPLGLIGLGILGVQLSALLDLGAVRPPAPFLGLAFSVLALAIWIVYGLANAMVLSGTAPPDTLAWTCLQGIGAAFGALLLLPWTSFPGPVEASSAELWRFLLWSLMMGLGGSFAATAFWAAAARRLPLSLAAQLIVAETIFGMIYGLIHEMRMPGPSEAVGAACQIAGVCLGVARFARAAARPPVTTPTRQE</sequence>
<organism evidence="7 8">
    <name type="scientific">Xaviernesmea oryzae</name>
    <dbReference type="NCBI Taxonomy" id="464029"/>
    <lineage>
        <taxon>Bacteria</taxon>
        <taxon>Pseudomonadati</taxon>
        <taxon>Pseudomonadota</taxon>
        <taxon>Alphaproteobacteria</taxon>
        <taxon>Hyphomicrobiales</taxon>
        <taxon>Rhizobiaceae</taxon>
        <taxon>Rhizobium/Agrobacterium group</taxon>
        <taxon>Xaviernesmea</taxon>
    </lineage>
</organism>
<keyword evidence="2" id="KW-1003">Cell membrane</keyword>
<dbReference type="AlphaFoldDB" id="A0A1Q9B3D7"/>
<evidence type="ECO:0000256" key="3">
    <source>
        <dbReference type="ARBA" id="ARBA00022692"/>
    </source>
</evidence>
<name>A0A1Q9B3D7_9HYPH</name>
<dbReference type="SUPFAM" id="SSF103481">
    <property type="entry name" value="Multidrug resistance efflux transporter EmrE"/>
    <property type="match status" value="1"/>
</dbReference>
<keyword evidence="3 6" id="KW-0812">Transmembrane</keyword>
<comment type="subcellular location">
    <subcellularLocation>
        <location evidence="1">Cell membrane</location>
        <topology evidence="1">Multi-pass membrane protein</topology>
    </subcellularLocation>
</comment>
<proteinExistence type="predicted"/>
<accession>A0A1Q9B3D7</accession>
<feature type="transmembrane region" description="Helical" evidence="6">
    <location>
        <begin position="36"/>
        <end position="55"/>
    </location>
</feature>
<evidence type="ECO:0000256" key="5">
    <source>
        <dbReference type="ARBA" id="ARBA00023136"/>
    </source>
</evidence>
<evidence type="ECO:0000313" key="7">
    <source>
        <dbReference type="EMBL" id="OLP62574.1"/>
    </source>
</evidence>
<feature type="transmembrane region" description="Helical" evidence="6">
    <location>
        <begin position="67"/>
        <end position="88"/>
    </location>
</feature>
<dbReference type="PANTHER" id="PTHR42920">
    <property type="entry name" value="OS03G0707200 PROTEIN-RELATED"/>
    <property type="match status" value="1"/>
</dbReference>
<dbReference type="GO" id="GO:0005886">
    <property type="term" value="C:plasma membrane"/>
    <property type="evidence" value="ECO:0007669"/>
    <property type="project" value="UniProtKB-SubCell"/>
</dbReference>
<feature type="transmembrane region" description="Helical" evidence="6">
    <location>
        <begin position="154"/>
        <end position="175"/>
    </location>
</feature>
<feature type="transmembrane region" description="Helical" evidence="6">
    <location>
        <begin position="187"/>
        <end position="205"/>
    </location>
</feature>
<feature type="transmembrane region" description="Helical" evidence="6">
    <location>
        <begin position="284"/>
        <end position="301"/>
    </location>
</feature>
<keyword evidence="5 6" id="KW-0472">Membrane</keyword>
<dbReference type="EMBL" id="MKIP01000024">
    <property type="protein sequence ID" value="OLP62574.1"/>
    <property type="molecule type" value="Genomic_DNA"/>
</dbReference>
<evidence type="ECO:0000256" key="1">
    <source>
        <dbReference type="ARBA" id="ARBA00004651"/>
    </source>
</evidence>
<evidence type="ECO:0000256" key="6">
    <source>
        <dbReference type="SAM" id="Phobius"/>
    </source>
</evidence>
<feature type="transmembrane region" description="Helical" evidence="6">
    <location>
        <begin position="94"/>
        <end position="111"/>
    </location>
</feature>
<reference evidence="7 8" key="1">
    <citation type="submission" date="2016-09" db="EMBL/GenBank/DDBJ databases">
        <title>Rhizobium sp. nov., a novel species isolated from the rice rhizosphere.</title>
        <authorList>
            <person name="Zhao J."/>
            <person name="Zhang X."/>
        </authorList>
    </citation>
    <scope>NUCLEOTIDE SEQUENCE [LARGE SCALE GENOMIC DNA]</scope>
    <source>
        <strain evidence="7 8">1.7048</strain>
    </source>
</reference>
<evidence type="ECO:0000256" key="2">
    <source>
        <dbReference type="ARBA" id="ARBA00022475"/>
    </source>
</evidence>
<keyword evidence="8" id="KW-1185">Reference proteome</keyword>
<evidence type="ECO:0000313" key="8">
    <source>
        <dbReference type="Proteomes" id="UP000186364"/>
    </source>
</evidence>
<feature type="transmembrane region" description="Helical" evidence="6">
    <location>
        <begin position="252"/>
        <end position="272"/>
    </location>
</feature>
<dbReference type="Proteomes" id="UP000186364">
    <property type="component" value="Unassembled WGS sequence"/>
</dbReference>
<dbReference type="PANTHER" id="PTHR42920:SF11">
    <property type="entry name" value="INNER MEMBRANE PROTEIN YTFF"/>
    <property type="match status" value="1"/>
</dbReference>
<evidence type="ECO:0000256" key="4">
    <source>
        <dbReference type="ARBA" id="ARBA00022989"/>
    </source>
</evidence>
<feature type="transmembrane region" description="Helical" evidence="6">
    <location>
        <begin position="225"/>
        <end position="245"/>
    </location>
</feature>
<dbReference type="RefSeq" id="WP_075625502.1">
    <property type="nucleotide sequence ID" value="NZ_FOAM01000022.1"/>
</dbReference>
<feature type="transmembrane region" description="Helical" evidence="6">
    <location>
        <begin position="123"/>
        <end position="142"/>
    </location>
</feature>
<dbReference type="InterPro" id="IPR037185">
    <property type="entry name" value="EmrE-like"/>
</dbReference>
<protein>
    <submittedName>
        <fullName evidence="7">Uncharacterized protein</fullName>
    </submittedName>
</protein>
<dbReference type="InterPro" id="IPR051258">
    <property type="entry name" value="Diverse_Substrate_Transporter"/>
</dbReference>
<dbReference type="OrthoDB" id="7216522at2"/>
<gene>
    <name evidence="7" type="ORF">BJF93_01940</name>
</gene>
<comment type="caution">
    <text evidence="7">The sequence shown here is derived from an EMBL/GenBank/DDBJ whole genome shotgun (WGS) entry which is preliminary data.</text>
</comment>
<keyword evidence="4 6" id="KW-1133">Transmembrane helix</keyword>